<dbReference type="InterPro" id="IPR011701">
    <property type="entry name" value="MFS"/>
</dbReference>
<feature type="transmembrane region" description="Helical" evidence="5">
    <location>
        <begin position="365"/>
        <end position="381"/>
    </location>
</feature>
<evidence type="ECO:0000256" key="4">
    <source>
        <dbReference type="ARBA" id="ARBA00023136"/>
    </source>
</evidence>
<protein>
    <submittedName>
        <fullName evidence="7">Sugar phosphate permease</fullName>
    </submittedName>
</protein>
<accession>A0A1H7FXY0</accession>
<feature type="domain" description="Major facilitator superfamily (MFS) profile" evidence="6">
    <location>
        <begin position="20"/>
        <end position="409"/>
    </location>
</feature>
<dbReference type="Pfam" id="PF07690">
    <property type="entry name" value="MFS_1"/>
    <property type="match status" value="1"/>
</dbReference>
<dbReference type="PANTHER" id="PTHR23508">
    <property type="entry name" value="CARBOXYLIC ACID TRANSPORTER PROTEIN HOMOLOG"/>
    <property type="match status" value="1"/>
</dbReference>
<dbReference type="InterPro" id="IPR036259">
    <property type="entry name" value="MFS_trans_sf"/>
</dbReference>
<dbReference type="SUPFAM" id="SSF103473">
    <property type="entry name" value="MFS general substrate transporter"/>
    <property type="match status" value="1"/>
</dbReference>
<evidence type="ECO:0000256" key="1">
    <source>
        <dbReference type="ARBA" id="ARBA00004141"/>
    </source>
</evidence>
<name>A0A1H7FXY0_9BURK</name>
<dbReference type="InterPro" id="IPR005829">
    <property type="entry name" value="Sugar_transporter_CS"/>
</dbReference>
<dbReference type="PANTHER" id="PTHR23508:SF10">
    <property type="entry name" value="CARBOXYLIC ACID TRANSPORTER PROTEIN HOMOLOG"/>
    <property type="match status" value="1"/>
</dbReference>
<sequence>MKKTSMFSWYRTGTAQERRTFWACFAGWTLDTFDAQVFSFLVPALMAVWHIDKGQAGMLGTAALLASAIGGWIAGVLSDRLGRVRVLIFTVAWFTLFSIVAGFTHQFGQLLVVRIFQGLGFGGEWAVGATLMAEVIRPEHRGRAVGLVQSGFSIGWGLASVVTTAILAWFPQALSWRVALWFTVLPAVIALLVSRKLEEPEIFRRRVKTASSAEKATFMSIFRKDVLRRTVLASLLVVGFQSSSYAIINWLPTLLVQVRHLAPQQIVVTMLIMTGGAFVGFLGHAWLCDRIGRRPTLLLSSVAAWILTVCYTLVPLNPTLLALMGFPVGFFVNGMFAAVGPYLTELFPTEIRTTCMAFSYNMGKSVGALAVTAVGVVSAYFTLSQSIGFFCLVGYALSVFALMLLPETRGARLDAVEGNGASGAAADPAALAESSR</sequence>
<feature type="transmembrane region" description="Helical" evidence="5">
    <location>
        <begin position="21"/>
        <end position="51"/>
    </location>
</feature>
<keyword evidence="3 5" id="KW-1133">Transmembrane helix</keyword>
<proteinExistence type="predicted"/>
<evidence type="ECO:0000313" key="7">
    <source>
        <dbReference type="EMBL" id="SEK30107.1"/>
    </source>
</evidence>
<evidence type="ECO:0000256" key="3">
    <source>
        <dbReference type="ARBA" id="ARBA00022989"/>
    </source>
</evidence>
<evidence type="ECO:0000313" key="8">
    <source>
        <dbReference type="Proteomes" id="UP000199120"/>
    </source>
</evidence>
<organism evidence="7 8">
    <name type="scientific">Paraburkholderia caballeronis</name>
    <dbReference type="NCBI Taxonomy" id="416943"/>
    <lineage>
        <taxon>Bacteria</taxon>
        <taxon>Pseudomonadati</taxon>
        <taxon>Pseudomonadota</taxon>
        <taxon>Betaproteobacteria</taxon>
        <taxon>Burkholderiales</taxon>
        <taxon>Burkholderiaceae</taxon>
        <taxon>Paraburkholderia</taxon>
    </lineage>
</organism>
<dbReference type="Proteomes" id="UP000199120">
    <property type="component" value="Unassembled WGS sequence"/>
</dbReference>
<comment type="subcellular location">
    <subcellularLocation>
        <location evidence="1">Membrane</location>
        <topology evidence="1">Multi-pass membrane protein</topology>
    </subcellularLocation>
</comment>
<feature type="transmembrane region" description="Helical" evidence="5">
    <location>
        <begin position="115"/>
        <end position="133"/>
    </location>
</feature>
<feature type="transmembrane region" description="Helical" evidence="5">
    <location>
        <begin position="176"/>
        <end position="194"/>
    </location>
</feature>
<dbReference type="Gene3D" id="1.20.1250.20">
    <property type="entry name" value="MFS general substrate transporter like domains"/>
    <property type="match status" value="2"/>
</dbReference>
<feature type="transmembrane region" description="Helical" evidence="5">
    <location>
        <begin position="145"/>
        <end position="170"/>
    </location>
</feature>
<evidence type="ECO:0000256" key="5">
    <source>
        <dbReference type="SAM" id="Phobius"/>
    </source>
</evidence>
<keyword evidence="8" id="KW-1185">Reference proteome</keyword>
<keyword evidence="2 5" id="KW-0812">Transmembrane</keyword>
<dbReference type="PROSITE" id="PS00217">
    <property type="entry name" value="SUGAR_TRANSPORT_2"/>
    <property type="match status" value="1"/>
</dbReference>
<evidence type="ECO:0000259" key="6">
    <source>
        <dbReference type="PROSITE" id="PS50850"/>
    </source>
</evidence>
<dbReference type="InterPro" id="IPR020846">
    <property type="entry name" value="MFS_dom"/>
</dbReference>
<reference evidence="8" key="1">
    <citation type="submission" date="2016-10" db="EMBL/GenBank/DDBJ databases">
        <authorList>
            <person name="Varghese N."/>
            <person name="Submissions S."/>
        </authorList>
    </citation>
    <scope>NUCLEOTIDE SEQUENCE [LARGE SCALE GENOMIC DNA]</scope>
    <source>
        <strain evidence="8">LMG 26416</strain>
    </source>
</reference>
<dbReference type="GO" id="GO:0046943">
    <property type="term" value="F:carboxylic acid transmembrane transporter activity"/>
    <property type="evidence" value="ECO:0007669"/>
    <property type="project" value="TreeGrafter"/>
</dbReference>
<feature type="transmembrane region" description="Helical" evidence="5">
    <location>
        <begin position="387"/>
        <end position="405"/>
    </location>
</feature>
<feature type="transmembrane region" description="Helical" evidence="5">
    <location>
        <begin position="57"/>
        <end position="77"/>
    </location>
</feature>
<dbReference type="AlphaFoldDB" id="A0A1H7FXY0"/>
<evidence type="ECO:0000256" key="2">
    <source>
        <dbReference type="ARBA" id="ARBA00022692"/>
    </source>
</evidence>
<dbReference type="RefSeq" id="WP_208325494.1">
    <property type="nucleotide sequence ID" value="NZ_FNSR01000003.1"/>
</dbReference>
<feature type="transmembrane region" description="Helical" evidence="5">
    <location>
        <begin position="266"/>
        <end position="287"/>
    </location>
</feature>
<keyword evidence="4 5" id="KW-0472">Membrane</keyword>
<feature type="transmembrane region" description="Helical" evidence="5">
    <location>
        <begin position="320"/>
        <end position="344"/>
    </location>
</feature>
<feature type="transmembrane region" description="Helical" evidence="5">
    <location>
        <begin position="296"/>
        <end position="314"/>
    </location>
</feature>
<dbReference type="STRING" id="416943.SAMN05445871_5746"/>
<dbReference type="EMBL" id="FOAJ01000001">
    <property type="protein sequence ID" value="SEK30107.1"/>
    <property type="molecule type" value="Genomic_DNA"/>
</dbReference>
<dbReference type="PROSITE" id="PS50850">
    <property type="entry name" value="MFS"/>
    <property type="match status" value="1"/>
</dbReference>
<feature type="transmembrane region" description="Helical" evidence="5">
    <location>
        <begin position="231"/>
        <end position="251"/>
    </location>
</feature>
<feature type="transmembrane region" description="Helical" evidence="5">
    <location>
        <begin position="84"/>
        <end position="103"/>
    </location>
</feature>
<dbReference type="CDD" id="cd17371">
    <property type="entry name" value="MFS_MucK"/>
    <property type="match status" value="1"/>
</dbReference>
<dbReference type="GO" id="GO:0005886">
    <property type="term" value="C:plasma membrane"/>
    <property type="evidence" value="ECO:0007669"/>
    <property type="project" value="TreeGrafter"/>
</dbReference>
<gene>
    <name evidence="7" type="ORF">SAMN05192542_101497</name>
</gene>